<dbReference type="RefSeq" id="WP_050059794.1">
    <property type="nucleotide sequence ID" value="NZ_JACHEK010000005.1"/>
</dbReference>
<comment type="caution">
    <text evidence="1">The sequence shown here is derived from an EMBL/GenBank/DDBJ whole genome shotgun (WGS) entry which is preliminary data.</text>
</comment>
<name>A0A841K1T3_9BACT</name>
<accession>A0A841K1T3</accession>
<dbReference type="Pfam" id="PF08713">
    <property type="entry name" value="DNA_alkylation"/>
    <property type="match status" value="1"/>
</dbReference>
<evidence type="ECO:0000313" key="2">
    <source>
        <dbReference type="Proteomes" id="UP000538666"/>
    </source>
</evidence>
<dbReference type="Proteomes" id="UP000538666">
    <property type="component" value="Unassembled WGS sequence"/>
</dbReference>
<organism evidence="1 2">
    <name type="scientific">Silvibacterium bohemicum</name>
    <dbReference type="NCBI Taxonomy" id="1577686"/>
    <lineage>
        <taxon>Bacteria</taxon>
        <taxon>Pseudomonadati</taxon>
        <taxon>Acidobacteriota</taxon>
        <taxon>Terriglobia</taxon>
        <taxon>Terriglobales</taxon>
        <taxon>Acidobacteriaceae</taxon>
        <taxon>Silvibacterium</taxon>
    </lineage>
</organism>
<sequence length="239" mass="27437">MPEKVTRANLEKDLKTAGDPRRALTSAAYFKTGKGEYGEGDIFLGISTPMLRKITLRFRELPLADIAKLLSSKIHECRSAALEILVSQYKRGSDEQRAEIVDFYLQNTAGINNWDLVDGSAPYILGEHLRTRPRRILRKLARSQSLWERRIAIIATMRLVRNGELEDALSIAEMLLDDDHDLIHKAVGWVLREVGRQDRGRLIGFLQTHYRRLPRTALRYAIEHFAPSERKKMLAGEFR</sequence>
<gene>
    <name evidence="1" type="ORF">HNQ77_002564</name>
</gene>
<dbReference type="InterPro" id="IPR016024">
    <property type="entry name" value="ARM-type_fold"/>
</dbReference>
<dbReference type="AlphaFoldDB" id="A0A841K1T3"/>
<dbReference type="OrthoDB" id="9775346at2"/>
<dbReference type="PANTHER" id="PTHR34070">
    <property type="entry name" value="ARMADILLO-TYPE FOLD"/>
    <property type="match status" value="1"/>
</dbReference>
<reference evidence="1 2" key="1">
    <citation type="submission" date="2020-08" db="EMBL/GenBank/DDBJ databases">
        <title>Genomic Encyclopedia of Type Strains, Phase IV (KMG-IV): sequencing the most valuable type-strain genomes for metagenomic binning, comparative biology and taxonomic classification.</title>
        <authorList>
            <person name="Goeker M."/>
        </authorList>
    </citation>
    <scope>NUCLEOTIDE SEQUENCE [LARGE SCALE GENOMIC DNA]</scope>
    <source>
        <strain evidence="1 2">DSM 103733</strain>
    </source>
</reference>
<dbReference type="SUPFAM" id="SSF48371">
    <property type="entry name" value="ARM repeat"/>
    <property type="match status" value="1"/>
</dbReference>
<dbReference type="InterPro" id="IPR014825">
    <property type="entry name" value="DNA_alkylation"/>
</dbReference>
<dbReference type="CDD" id="cd06561">
    <property type="entry name" value="AlkD_like"/>
    <property type="match status" value="1"/>
</dbReference>
<keyword evidence="2" id="KW-1185">Reference proteome</keyword>
<dbReference type="EMBL" id="JACHEK010000005">
    <property type="protein sequence ID" value="MBB6144608.1"/>
    <property type="molecule type" value="Genomic_DNA"/>
</dbReference>
<dbReference type="Gene3D" id="1.25.10.90">
    <property type="match status" value="1"/>
</dbReference>
<evidence type="ECO:0000313" key="1">
    <source>
        <dbReference type="EMBL" id="MBB6144608.1"/>
    </source>
</evidence>
<proteinExistence type="predicted"/>
<dbReference type="PANTHER" id="PTHR34070:SF1">
    <property type="entry name" value="DNA ALKYLATION REPAIR PROTEIN"/>
    <property type="match status" value="1"/>
</dbReference>
<protein>
    <submittedName>
        <fullName evidence="1">3-methyladenine DNA glycosylase AlkD</fullName>
    </submittedName>
</protein>